<protein>
    <recommendedName>
        <fullName evidence="3">RRM domain-containing protein</fullName>
    </recommendedName>
</protein>
<keyword evidence="5" id="KW-1185">Reference proteome</keyword>
<dbReference type="PANTHER" id="PTHR34427">
    <property type="entry name" value="DUF4283 DOMAIN PROTEIN"/>
    <property type="match status" value="1"/>
</dbReference>
<feature type="region of interest" description="Disordered" evidence="2">
    <location>
        <begin position="1"/>
        <end position="36"/>
    </location>
</feature>
<evidence type="ECO:0000313" key="4">
    <source>
        <dbReference type="EMBL" id="KAD4385870.1"/>
    </source>
</evidence>
<dbReference type="CDD" id="cd00590">
    <property type="entry name" value="RRM_SF"/>
    <property type="match status" value="1"/>
</dbReference>
<dbReference type="AlphaFoldDB" id="A0A5N6N825"/>
<evidence type="ECO:0000256" key="2">
    <source>
        <dbReference type="SAM" id="MobiDB-lite"/>
    </source>
</evidence>
<dbReference type="SUPFAM" id="SSF54928">
    <property type="entry name" value="RNA-binding domain, RBD"/>
    <property type="match status" value="1"/>
</dbReference>
<evidence type="ECO:0000313" key="5">
    <source>
        <dbReference type="Proteomes" id="UP000326396"/>
    </source>
</evidence>
<dbReference type="OrthoDB" id="1750773at2759"/>
<evidence type="ECO:0000256" key="1">
    <source>
        <dbReference type="PROSITE-ProRule" id="PRU00176"/>
    </source>
</evidence>
<evidence type="ECO:0000259" key="3">
    <source>
        <dbReference type="PROSITE" id="PS50102"/>
    </source>
</evidence>
<feature type="compositionally biased region" description="Basic and acidic residues" evidence="2">
    <location>
        <begin position="1"/>
        <end position="17"/>
    </location>
</feature>
<dbReference type="GO" id="GO:0003723">
    <property type="term" value="F:RNA binding"/>
    <property type="evidence" value="ECO:0007669"/>
    <property type="project" value="UniProtKB-UniRule"/>
</dbReference>
<gene>
    <name evidence="4" type="ORF">E3N88_26039</name>
</gene>
<keyword evidence="1" id="KW-0694">RNA-binding</keyword>
<dbReference type="PANTHER" id="PTHR34427:SF5">
    <property type="entry name" value="DUF4283 DOMAIN-CONTAINING PROTEIN"/>
    <property type="match status" value="1"/>
</dbReference>
<dbReference type="Proteomes" id="UP000326396">
    <property type="component" value="Linkage Group LG3"/>
</dbReference>
<dbReference type="Pfam" id="PF00076">
    <property type="entry name" value="RRM_1"/>
    <property type="match status" value="1"/>
</dbReference>
<comment type="caution">
    <text evidence="4">The sequence shown here is derived from an EMBL/GenBank/DDBJ whole genome shotgun (WGS) entry which is preliminary data.</text>
</comment>
<dbReference type="InterPro" id="IPR035979">
    <property type="entry name" value="RBD_domain_sf"/>
</dbReference>
<sequence length="613" mass="69852">MHRRKIEDKDGRRNAEDQREENDSDQGWQEVKKTTRQSIRKDDWRKKMFTGKNVTTFYVSNIPNACKHTDLHGLFSSFGEIADVYVAGRKDKSGCYFGFVRFINVRDKNQLEMELKDLKIMNAVLSINLAKYDLFGNQVEQHVRIKKLPQQNEKPWNHYQQQPDNRNIQHGHRPFLDALLRNTNNAPNDIVINLPPSDFNSLKTWRLYSVVGRTISLQTLTNIHLLMKEAGVKNVDIRYLGGLNILLTFIGTKLAKDFIENINLWKHWFTKVDIWRGQSLAYERIAWIRVHGVPIQLWDCSVIEKIGERFGKVIQQSDVSSEDGNLSYGTIGLLVSHGKKISGEVVLKWKDKAFRCWISEEEEEWAPNFLTREDDMPETAPIPVKVSKINFPAKETISNRTDLVENREEKSISPCRRMEIEEPLLGKSTKNVAPKNNSIYQFNSQTNADTSLRSSACGPTSPPIITTSILDPPFISRKRARTCEPFVDENPLGRPTSFSIGSKVSSIKNSIPDLNTHPHVHVAGDINKATNTRKIIKIKEAMKMNNQVPIDMENIVQLTDQEQVGGHSTDDVDQELEATIAIGEIIGADLIVNESLIREVIVEEECGNWGRSG</sequence>
<feature type="domain" description="RRM" evidence="3">
    <location>
        <begin position="55"/>
        <end position="132"/>
    </location>
</feature>
<dbReference type="PROSITE" id="PS50102">
    <property type="entry name" value="RRM"/>
    <property type="match status" value="1"/>
</dbReference>
<name>A0A5N6N825_9ASTR</name>
<dbReference type="SMART" id="SM00360">
    <property type="entry name" value="RRM"/>
    <property type="match status" value="1"/>
</dbReference>
<dbReference type="EMBL" id="SZYD01000013">
    <property type="protein sequence ID" value="KAD4385870.1"/>
    <property type="molecule type" value="Genomic_DNA"/>
</dbReference>
<accession>A0A5N6N825</accession>
<dbReference type="InterPro" id="IPR012677">
    <property type="entry name" value="Nucleotide-bd_a/b_plait_sf"/>
</dbReference>
<dbReference type="Gene3D" id="3.30.70.330">
    <property type="match status" value="1"/>
</dbReference>
<reference evidence="4 5" key="1">
    <citation type="submission" date="2019-05" db="EMBL/GenBank/DDBJ databases">
        <title>Mikania micrantha, genome provides insights into the molecular mechanism of rapid growth.</title>
        <authorList>
            <person name="Liu B."/>
        </authorList>
    </citation>
    <scope>NUCLEOTIDE SEQUENCE [LARGE SCALE GENOMIC DNA]</scope>
    <source>
        <strain evidence="4">NLD-2019</strain>
        <tissue evidence="4">Leaf</tissue>
    </source>
</reference>
<organism evidence="4 5">
    <name type="scientific">Mikania micrantha</name>
    <name type="common">bitter vine</name>
    <dbReference type="NCBI Taxonomy" id="192012"/>
    <lineage>
        <taxon>Eukaryota</taxon>
        <taxon>Viridiplantae</taxon>
        <taxon>Streptophyta</taxon>
        <taxon>Embryophyta</taxon>
        <taxon>Tracheophyta</taxon>
        <taxon>Spermatophyta</taxon>
        <taxon>Magnoliopsida</taxon>
        <taxon>eudicotyledons</taxon>
        <taxon>Gunneridae</taxon>
        <taxon>Pentapetalae</taxon>
        <taxon>asterids</taxon>
        <taxon>campanulids</taxon>
        <taxon>Asterales</taxon>
        <taxon>Asteraceae</taxon>
        <taxon>Asteroideae</taxon>
        <taxon>Heliantheae alliance</taxon>
        <taxon>Eupatorieae</taxon>
        <taxon>Mikania</taxon>
    </lineage>
</organism>
<dbReference type="InterPro" id="IPR000504">
    <property type="entry name" value="RRM_dom"/>
</dbReference>
<proteinExistence type="predicted"/>